<dbReference type="Pfam" id="PF18911">
    <property type="entry name" value="PKD_4"/>
    <property type="match status" value="1"/>
</dbReference>
<dbReference type="SUPFAM" id="SSF49299">
    <property type="entry name" value="PKD domain"/>
    <property type="match status" value="1"/>
</dbReference>
<dbReference type="CDD" id="cd00146">
    <property type="entry name" value="PKD"/>
    <property type="match status" value="1"/>
</dbReference>
<dbReference type="InterPro" id="IPR022409">
    <property type="entry name" value="PKD/Chitinase_dom"/>
</dbReference>
<dbReference type="SMART" id="SM00089">
    <property type="entry name" value="PKD"/>
    <property type="match status" value="1"/>
</dbReference>
<feature type="region of interest" description="Disordered" evidence="1">
    <location>
        <begin position="387"/>
        <end position="406"/>
    </location>
</feature>
<proteinExistence type="predicted"/>
<evidence type="ECO:0000256" key="2">
    <source>
        <dbReference type="SAM" id="SignalP"/>
    </source>
</evidence>
<organism evidence="4 5">
    <name type="scientific">Flaviaesturariibacter aridisoli</name>
    <dbReference type="NCBI Taxonomy" id="2545761"/>
    <lineage>
        <taxon>Bacteria</taxon>
        <taxon>Pseudomonadati</taxon>
        <taxon>Bacteroidota</taxon>
        <taxon>Chitinophagia</taxon>
        <taxon>Chitinophagales</taxon>
        <taxon>Chitinophagaceae</taxon>
        <taxon>Flaviaestuariibacter</taxon>
    </lineage>
</organism>
<dbReference type="EMBL" id="SKFH01000004">
    <property type="protein sequence ID" value="TCZ73914.1"/>
    <property type="molecule type" value="Genomic_DNA"/>
</dbReference>
<feature type="chain" id="PRO_5020786300" evidence="2">
    <location>
        <begin position="25"/>
        <end position="629"/>
    </location>
</feature>
<dbReference type="RefSeq" id="WP_131850914.1">
    <property type="nucleotide sequence ID" value="NZ_SKFH01000004.1"/>
</dbReference>
<accession>A0A4R4E302</accession>
<reference evidence="4 5" key="1">
    <citation type="submission" date="2019-03" db="EMBL/GenBank/DDBJ databases">
        <authorList>
            <person name="Kim M.K.M."/>
        </authorList>
    </citation>
    <scope>NUCLEOTIDE SEQUENCE [LARGE SCALE GENOMIC DNA]</scope>
    <source>
        <strain evidence="4 5">17J68-15</strain>
    </source>
</reference>
<keyword evidence="2" id="KW-0732">Signal</keyword>
<dbReference type="Pfam" id="PF13585">
    <property type="entry name" value="CHU_C"/>
    <property type="match status" value="1"/>
</dbReference>
<dbReference type="InterPro" id="IPR013783">
    <property type="entry name" value="Ig-like_fold"/>
</dbReference>
<dbReference type="InterPro" id="IPR035986">
    <property type="entry name" value="PKD_dom_sf"/>
</dbReference>
<dbReference type="AlphaFoldDB" id="A0A4R4E302"/>
<dbReference type="OrthoDB" id="7794186at2"/>
<feature type="domain" description="PKD" evidence="3">
    <location>
        <begin position="260"/>
        <end position="313"/>
    </location>
</feature>
<dbReference type="InterPro" id="IPR000601">
    <property type="entry name" value="PKD_dom"/>
</dbReference>
<evidence type="ECO:0000313" key="4">
    <source>
        <dbReference type="EMBL" id="TCZ73914.1"/>
    </source>
</evidence>
<dbReference type="PROSITE" id="PS50093">
    <property type="entry name" value="PKD"/>
    <property type="match status" value="1"/>
</dbReference>
<dbReference type="InterPro" id="IPR026341">
    <property type="entry name" value="T9SS_type_B"/>
</dbReference>
<evidence type="ECO:0000313" key="5">
    <source>
        <dbReference type="Proteomes" id="UP000295164"/>
    </source>
</evidence>
<sequence>MTSRCLLAFCLILTSLFTGFRAGAQCTGAISTFPYTADFELTDGGWVTGGNASDWVWGIPHKPVIVGAANGQKCWVTGGLQYTAYNDNENSWLMSPCFDFSSLPHPYVQFQLFWETERKYDGASFEYSTDGGSNWLPLGSQADYQSCPGSNWFNTTSITTLGSDGWSGNVQATAPCSGGAGGGSGRWVPAGHAMPQLAGRSNVRFRFRFAAGSRCNDYDGFAIDDVWIGELQPASADYTFSCSASRTGQFTPVTIGCGNSYAWDFGDPSTGAANASNSSNPNHTFSSAGDFQVMLTVTAPGGATSTITKTVRVLDVTAQVVQPVRCPGGQDGSIQVLSTPAGTYTYSWSTTPTQQGATATGLGAGLYTVDIRGTNVCAVRASNSLSDPTPVTHTESVEDARCSGPNGKATIIPAGGTGPYNYNWSPAGPTGSGTSSSLRPGAYTVAIADAYGCADTSRFSIGDDTDLLVTIGHDTVLCAGETLLLQPAPGPFSTFQWQDGSSAPAYRVYQTGRYSVQVTDGDGCRNSAALQVTVDCSDVSFPTAFTPNGDGRNDRFGPLGNRGALTDYTLRIYGRWGQLIFETHNPMQSWNGDTLVGKDGSQVYVWAAQYRLVRHDGVQTRKGTVLLMR</sequence>
<gene>
    <name evidence="4" type="ORF">E0486_04335</name>
</gene>
<dbReference type="Pfam" id="PF13573">
    <property type="entry name" value="SprB"/>
    <property type="match status" value="2"/>
</dbReference>
<evidence type="ECO:0000256" key="1">
    <source>
        <dbReference type="SAM" id="MobiDB-lite"/>
    </source>
</evidence>
<dbReference type="Gene3D" id="2.60.40.10">
    <property type="entry name" value="Immunoglobulins"/>
    <property type="match status" value="1"/>
</dbReference>
<comment type="caution">
    <text evidence="4">The sequence shown here is derived from an EMBL/GenBank/DDBJ whole genome shotgun (WGS) entry which is preliminary data.</text>
</comment>
<feature type="signal peptide" evidence="2">
    <location>
        <begin position="1"/>
        <end position="24"/>
    </location>
</feature>
<dbReference type="Gene3D" id="2.60.40.740">
    <property type="match status" value="1"/>
</dbReference>
<dbReference type="NCBIfam" id="TIGR04131">
    <property type="entry name" value="Bac_Flav_CTERM"/>
    <property type="match status" value="1"/>
</dbReference>
<protein>
    <submittedName>
        <fullName evidence="4">T9SS type B sorting domain-containing protein</fullName>
    </submittedName>
</protein>
<name>A0A4R4E302_9BACT</name>
<dbReference type="Gene3D" id="2.60.120.260">
    <property type="entry name" value="Galactose-binding domain-like"/>
    <property type="match status" value="1"/>
</dbReference>
<keyword evidence="5" id="KW-1185">Reference proteome</keyword>
<evidence type="ECO:0000259" key="3">
    <source>
        <dbReference type="PROSITE" id="PS50093"/>
    </source>
</evidence>
<dbReference type="Proteomes" id="UP000295164">
    <property type="component" value="Unassembled WGS sequence"/>
</dbReference>
<dbReference type="InterPro" id="IPR025667">
    <property type="entry name" value="SprB_repeat"/>
</dbReference>